<keyword evidence="6" id="KW-1185">Reference proteome</keyword>
<dbReference type="Proteomes" id="UP001501057">
    <property type="component" value="Unassembled WGS sequence"/>
</dbReference>
<organism evidence="5 6">
    <name type="scientific">Aeromicrobium alkaliterrae</name>
    <dbReference type="NCBI Taxonomy" id="302168"/>
    <lineage>
        <taxon>Bacteria</taxon>
        <taxon>Bacillati</taxon>
        <taxon>Actinomycetota</taxon>
        <taxon>Actinomycetes</taxon>
        <taxon>Propionibacteriales</taxon>
        <taxon>Nocardioidaceae</taxon>
        <taxon>Aeromicrobium</taxon>
    </lineage>
</organism>
<reference evidence="5 6" key="1">
    <citation type="journal article" date="2019" name="Int. J. Syst. Evol. Microbiol.">
        <title>The Global Catalogue of Microorganisms (GCM) 10K type strain sequencing project: providing services to taxonomists for standard genome sequencing and annotation.</title>
        <authorList>
            <consortium name="The Broad Institute Genomics Platform"/>
            <consortium name="The Broad Institute Genome Sequencing Center for Infectious Disease"/>
            <person name="Wu L."/>
            <person name="Ma J."/>
        </authorList>
    </citation>
    <scope>NUCLEOTIDE SEQUENCE [LARGE SCALE GENOMIC DNA]</scope>
    <source>
        <strain evidence="5 6">JCM 13518</strain>
    </source>
</reference>
<dbReference type="GO" id="GO:0016829">
    <property type="term" value="F:lyase activity"/>
    <property type="evidence" value="ECO:0007669"/>
    <property type="project" value="UniProtKB-KW"/>
</dbReference>
<dbReference type="Gene3D" id="3.20.20.60">
    <property type="entry name" value="Phosphoenolpyruvate-binding domains"/>
    <property type="match status" value="1"/>
</dbReference>
<keyword evidence="3" id="KW-0460">Magnesium</keyword>
<evidence type="ECO:0000256" key="3">
    <source>
        <dbReference type="ARBA" id="ARBA00022842"/>
    </source>
</evidence>
<proteinExistence type="predicted"/>
<dbReference type="PANTHER" id="PTHR32308">
    <property type="entry name" value="LYASE BETA SUBUNIT, PUTATIVE (AFU_ORTHOLOGUE AFUA_4G13030)-RELATED"/>
    <property type="match status" value="1"/>
</dbReference>
<comment type="caution">
    <text evidence="5">The sequence shown here is derived from an EMBL/GenBank/DDBJ whole genome shotgun (WGS) entry which is preliminary data.</text>
</comment>
<feature type="domain" description="HpcH/HpaI aldolase/citrate lyase" evidence="4">
    <location>
        <begin position="25"/>
        <end position="215"/>
    </location>
</feature>
<protein>
    <submittedName>
        <fullName evidence="5">CoA ester lyase</fullName>
    </submittedName>
</protein>
<dbReference type="PANTHER" id="PTHR32308:SF10">
    <property type="entry name" value="CITRATE LYASE SUBUNIT BETA"/>
    <property type="match status" value="1"/>
</dbReference>
<name>A0ABN2JJZ6_9ACTN</name>
<dbReference type="InterPro" id="IPR015813">
    <property type="entry name" value="Pyrv/PenolPyrv_kinase-like_dom"/>
</dbReference>
<evidence type="ECO:0000313" key="5">
    <source>
        <dbReference type="EMBL" id="GAA1729942.1"/>
    </source>
</evidence>
<dbReference type="PIRSF" id="PIRSF015582">
    <property type="entry name" value="Cit_lyase_B"/>
    <property type="match status" value="1"/>
</dbReference>
<accession>A0ABN2JJZ6</accession>
<evidence type="ECO:0000256" key="2">
    <source>
        <dbReference type="ARBA" id="ARBA00022723"/>
    </source>
</evidence>
<evidence type="ECO:0000259" key="4">
    <source>
        <dbReference type="Pfam" id="PF03328"/>
    </source>
</evidence>
<evidence type="ECO:0000313" key="6">
    <source>
        <dbReference type="Proteomes" id="UP001501057"/>
    </source>
</evidence>
<dbReference type="RefSeq" id="WP_344198019.1">
    <property type="nucleotide sequence ID" value="NZ_BAAAME010000002.1"/>
</dbReference>
<dbReference type="InterPro" id="IPR011206">
    <property type="entry name" value="Citrate_lyase_beta/mcl1/mcl2"/>
</dbReference>
<dbReference type="SUPFAM" id="SSF51621">
    <property type="entry name" value="Phosphoenolpyruvate/pyruvate domain"/>
    <property type="match status" value="1"/>
</dbReference>
<dbReference type="InterPro" id="IPR005000">
    <property type="entry name" value="Aldolase/citrate-lyase_domain"/>
</dbReference>
<comment type="cofactor">
    <cofactor evidence="1">
        <name>Mg(2+)</name>
        <dbReference type="ChEBI" id="CHEBI:18420"/>
    </cofactor>
</comment>
<evidence type="ECO:0000256" key="1">
    <source>
        <dbReference type="ARBA" id="ARBA00001946"/>
    </source>
</evidence>
<keyword evidence="5" id="KW-0456">Lyase</keyword>
<dbReference type="InterPro" id="IPR040442">
    <property type="entry name" value="Pyrv_kinase-like_dom_sf"/>
</dbReference>
<keyword evidence="2" id="KW-0479">Metal-binding</keyword>
<dbReference type="EMBL" id="BAAAME010000002">
    <property type="protein sequence ID" value="GAA1729942.1"/>
    <property type="molecule type" value="Genomic_DNA"/>
</dbReference>
<gene>
    <name evidence="5" type="ORF">GCM10009710_08160</name>
</gene>
<dbReference type="Pfam" id="PF03328">
    <property type="entry name" value="HpcH_HpaI"/>
    <property type="match status" value="1"/>
</dbReference>
<sequence length="275" mass="28681">MTAVQVDQSPAVPVSMARSWRLVSAASIDACSPAELTAADVTVLDLEAGCPDELKAAGRDAVTRYADEGHRVWIRANGATTGEWAADMELAASHPRIEGVVLAMAEAGDEVRASLHAGGKPVVAMVETARAFVAFSDIATSGTVRIAFGTGDFRRDLGIGNDPTALLHARSQLVLMSRGHDLAPPIDGPTVVDDADVTRTDSVHARTLGMTGRVCLTHTQTEVVNEVFAPSATDLHAARSLLASPPEGYAGAIAPRLAHARQVVHRAGVFGVDAP</sequence>